<organism evidence="2 3">
    <name type="scientific">Actinomyces bovis</name>
    <dbReference type="NCBI Taxonomy" id="1658"/>
    <lineage>
        <taxon>Bacteria</taxon>
        <taxon>Bacillati</taxon>
        <taxon>Actinomycetota</taxon>
        <taxon>Actinomycetes</taxon>
        <taxon>Actinomycetales</taxon>
        <taxon>Actinomycetaceae</taxon>
        <taxon>Actinomyces</taxon>
    </lineage>
</organism>
<comment type="caution">
    <text evidence="2">The sequence shown here is derived from an EMBL/GenBank/DDBJ whole genome shotgun (WGS) entry which is preliminary data.</text>
</comment>
<evidence type="ECO:0000313" key="3">
    <source>
        <dbReference type="Proteomes" id="UP000250006"/>
    </source>
</evidence>
<evidence type="ECO:0000313" key="2">
    <source>
        <dbReference type="EMBL" id="SPT54094.1"/>
    </source>
</evidence>
<gene>
    <name evidence="2" type="ORF">NCTC11535_01791</name>
</gene>
<evidence type="ECO:0008006" key="4">
    <source>
        <dbReference type="Google" id="ProtNLM"/>
    </source>
</evidence>
<accession>A0ABY1VPN6</accession>
<dbReference type="EMBL" id="UAPQ01000009">
    <property type="protein sequence ID" value="SPT54094.1"/>
    <property type="molecule type" value="Genomic_DNA"/>
</dbReference>
<evidence type="ECO:0000256" key="1">
    <source>
        <dbReference type="SAM" id="MobiDB-lite"/>
    </source>
</evidence>
<proteinExistence type="predicted"/>
<dbReference type="Proteomes" id="UP000250006">
    <property type="component" value="Unassembled WGS sequence"/>
</dbReference>
<name>A0ABY1VPN6_9ACTO</name>
<reference evidence="2 3" key="1">
    <citation type="submission" date="2018-06" db="EMBL/GenBank/DDBJ databases">
        <authorList>
            <consortium name="Pathogen Informatics"/>
            <person name="Doyle S."/>
        </authorList>
    </citation>
    <scope>NUCLEOTIDE SEQUENCE [LARGE SCALE GENOMIC DNA]</scope>
    <source>
        <strain evidence="2 3">NCTC11535</strain>
    </source>
</reference>
<feature type="region of interest" description="Disordered" evidence="1">
    <location>
        <begin position="187"/>
        <end position="208"/>
    </location>
</feature>
<dbReference type="RefSeq" id="WP_111836997.1">
    <property type="nucleotide sequence ID" value="NZ_UAPQ01000009.1"/>
</dbReference>
<keyword evidence="3" id="KW-1185">Reference proteome</keyword>
<sequence length="208" mass="22656">MPASSSILVLILAAILVLALLGWLLNAKALRVDRLHRQVLGARATLESQLVHRAQAALDLAACQALDPASATLLSQAAREAMASEAPVVDDGLDPEHRATGAIGQERVRAQVESDLSRVLRAVLDAETRAELEPDPIAASLLERLDRCCYRLVLARRFHDTHVSETLRIRTNWDVRLFHLAGHAPSPGTFDVDDETTPNCLPASEEKL</sequence>
<protein>
    <recommendedName>
        <fullName evidence="4">LemA family</fullName>
    </recommendedName>
</protein>